<sequence length="275" mass="31672">MVIINITTIQSRLDLCSATLWSLINQNHKPDKIILWISKDAYLLDTGVLSLPQSVLKLMKIEKNLEIRYVTNIGPYRKIIPALREFSEEDILIYADDDVIYSPLWLHELMITFDKYMGEYPVASRVRKINKNFFGAVKGYIRFPLIEYESIIEDNFIITGVGGCVLKKKHIKHEMIYDDSFIDVAPRTDDLWLSKILQLSNTKIVVCPAALPHLNEISHDSYALNTLNNNEHKNSNVIMKGIRKFKSLFLAELGFATCNNDIMLRSIDDHFHGIK</sequence>
<dbReference type="SUPFAM" id="SSF53448">
    <property type="entry name" value="Nucleotide-diphospho-sugar transferases"/>
    <property type="match status" value="1"/>
</dbReference>
<dbReference type="GO" id="GO:0016740">
    <property type="term" value="F:transferase activity"/>
    <property type="evidence" value="ECO:0007669"/>
    <property type="project" value="UniProtKB-KW"/>
</dbReference>
<protein>
    <submittedName>
        <fullName evidence="1">Glycosyl transferase family 2</fullName>
    </submittedName>
</protein>
<name>A0A075TEQ1_ECOLX</name>
<dbReference type="AlphaFoldDB" id="A0A075TEQ1"/>
<organism evidence="1">
    <name type="scientific">Escherichia coli</name>
    <dbReference type="NCBI Taxonomy" id="562"/>
    <lineage>
        <taxon>Bacteria</taxon>
        <taxon>Pseudomonadati</taxon>
        <taxon>Pseudomonadota</taxon>
        <taxon>Gammaproteobacteria</taxon>
        <taxon>Enterobacterales</taxon>
        <taxon>Enterobacteriaceae</taxon>
        <taxon>Escherichia</taxon>
    </lineage>
</organism>
<dbReference type="EMBL" id="KJ739597">
    <property type="protein sequence ID" value="AIG56915.1"/>
    <property type="molecule type" value="Genomic_DNA"/>
</dbReference>
<evidence type="ECO:0000313" key="1">
    <source>
        <dbReference type="EMBL" id="AIG56915.1"/>
    </source>
</evidence>
<proteinExistence type="predicted"/>
<dbReference type="RefSeq" id="WP_001446505.1">
    <property type="nucleotide sequence ID" value="NZ_BFNT01000043.1"/>
</dbReference>
<accession>A0A075TEQ1</accession>
<dbReference type="CDD" id="cd00761">
    <property type="entry name" value="Glyco_tranf_GTA_type"/>
    <property type="match status" value="1"/>
</dbReference>
<dbReference type="InterPro" id="IPR029044">
    <property type="entry name" value="Nucleotide-diphossugar_trans"/>
</dbReference>
<keyword evidence="1" id="KW-0808">Transferase</keyword>
<reference evidence="1" key="1">
    <citation type="journal article" date="2016" name="PLoS ONE">
        <title>Comparison of O-Antigen Gene Clusters of All O-Serogroups of Escherichia coli and Proposal for Adopting a New Nomenclature for O-Typing.</title>
        <authorList>
            <person name="DebRoy C."/>
            <person name="Fratamico P.M."/>
            <person name="Yan X."/>
            <person name="Baranzoni G."/>
            <person name="Liu Y."/>
            <person name="Needleman D.S."/>
            <person name="Tebbs R."/>
            <person name="O'Connell C.D."/>
            <person name="Allred A."/>
            <person name="Swimley M."/>
            <person name="Mwangi M."/>
            <person name="Kapur V."/>
            <person name="Raygoza Garay J.A."/>
            <person name="Roberts E.L."/>
            <person name="Katani R."/>
        </authorList>
    </citation>
    <scope>NUCLEOTIDE SEQUENCE</scope>
    <source>
        <strain evidence="1">2533-54</strain>
    </source>
</reference>